<accession>A0A1I7XNF5</accession>
<protein>
    <submittedName>
        <fullName evidence="3">C2H2-type domain-containing protein</fullName>
    </submittedName>
</protein>
<proteinExistence type="predicted"/>
<keyword evidence="2" id="KW-1185">Reference proteome</keyword>
<dbReference type="Proteomes" id="UP000095283">
    <property type="component" value="Unplaced"/>
</dbReference>
<name>A0A1I7XNF5_HETBA</name>
<dbReference type="WBParaSite" id="Hba_19269">
    <property type="protein sequence ID" value="Hba_19269"/>
    <property type="gene ID" value="Hba_19269"/>
</dbReference>
<evidence type="ECO:0000259" key="1">
    <source>
        <dbReference type="PROSITE" id="PS00028"/>
    </source>
</evidence>
<organism evidence="2 3">
    <name type="scientific">Heterorhabditis bacteriophora</name>
    <name type="common">Entomopathogenic nematode worm</name>
    <dbReference type="NCBI Taxonomy" id="37862"/>
    <lineage>
        <taxon>Eukaryota</taxon>
        <taxon>Metazoa</taxon>
        <taxon>Ecdysozoa</taxon>
        <taxon>Nematoda</taxon>
        <taxon>Chromadorea</taxon>
        <taxon>Rhabditida</taxon>
        <taxon>Rhabditina</taxon>
        <taxon>Rhabditomorpha</taxon>
        <taxon>Strongyloidea</taxon>
        <taxon>Heterorhabditidae</taxon>
        <taxon>Heterorhabditis</taxon>
    </lineage>
</organism>
<reference evidence="3" key="1">
    <citation type="submission" date="2016-11" db="UniProtKB">
        <authorList>
            <consortium name="WormBaseParasite"/>
        </authorList>
    </citation>
    <scope>IDENTIFICATION</scope>
</reference>
<dbReference type="InterPro" id="IPR013087">
    <property type="entry name" value="Znf_C2H2_type"/>
</dbReference>
<dbReference type="AlphaFoldDB" id="A0A1I7XNF5"/>
<feature type="domain" description="C2H2-type" evidence="1">
    <location>
        <begin position="17"/>
        <end position="41"/>
    </location>
</feature>
<sequence>MYVFVEFLAQQSLSSSCPCVSCGHFFMRDRATFGHLFSFLHTVDSEASMEQVLRISLTFFVPFDAVRKIALFTVFYYSSLCIVFLKTQEIRNSLSGALDNSDNLLHRLTDNERSKEHQPKSTAKDYGFAGPELESGAGGEEVGTLGVQFKMLLSVLIRLGHWTMPLMLQGSRRLLKGSTE</sequence>
<evidence type="ECO:0000313" key="3">
    <source>
        <dbReference type="WBParaSite" id="Hba_19269"/>
    </source>
</evidence>
<dbReference type="PROSITE" id="PS00028">
    <property type="entry name" value="ZINC_FINGER_C2H2_1"/>
    <property type="match status" value="1"/>
</dbReference>
<evidence type="ECO:0000313" key="2">
    <source>
        <dbReference type="Proteomes" id="UP000095283"/>
    </source>
</evidence>